<organism evidence="7">
    <name type="scientific">Anisakis simplex</name>
    <name type="common">Herring worm</name>
    <dbReference type="NCBI Taxonomy" id="6269"/>
    <lineage>
        <taxon>Eukaryota</taxon>
        <taxon>Metazoa</taxon>
        <taxon>Ecdysozoa</taxon>
        <taxon>Nematoda</taxon>
        <taxon>Chromadorea</taxon>
        <taxon>Rhabditida</taxon>
        <taxon>Spirurina</taxon>
        <taxon>Ascaridomorpha</taxon>
        <taxon>Ascaridoidea</taxon>
        <taxon>Anisakidae</taxon>
        <taxon>Anisakis</taxon>
        <taxon>Anisakis simplex complex</taxon>
    </lineage>
</organism>
<evidence type="ECO:0000256" key="2">
    <source>
        <dbReference type="ARBA" id="ARBA00022771"/>
    </source>
</evidence>
<dbReference type="InterPro" id="IPR013083">
    <property type="entry name" value="Znf_RING/FYVE/PHD"/>
</dbReference>
<proteinExistence type="predicted"/>
<keyword evidence="6" id="KW-1185">Reference proteome</keyword>
<dbReference type="Proteomes" id="UP000267096">
    <property type="component" value="Unassembled WGS sequence"/>
</dbReference>
<evidence type="ECO:0000256" key="3">
    <source>
        <dbReference type="ARBA" id="ARBA00022833"/>
    </source>
</evidence>
<gene>
    <name evidence="5" type="ORF">ASIM_LOCUS8129</name>
</gene>
<keyword evidence="3" id="KW-0862">Zinc</keyword>
<dbReference type="GO" id="GO:0008270">
    <property type="term" value="F:zinc ion binding"/>
    <property type="evidence" value="ECO:0007669"/>
    <property type="project" value="UniProtKB-KW"/>
</dbReference>
<dbReference type="EMBL" id="UYRR01021194">
    <property type="protein sequence ID" value="VDK30875.1"/>
    <property type="molecule type" value="Genomic_DNA"/>
</dbReference>
<dbReference type="Pfam" id="PF01363">
    <property type="entry name" value="FYVE"/>
    <property type="match status" value="1"/>
</dbReference>
<dbReference type="InterPro" id="IPR000306">
    <property type="entry name" value="Znf_FYVE"/>
</dbReference>
<dbReference type="Gene3D" id="3.30.40.10">
    <property type="entry name" value="Zinc/RING finger domain, C3HC4 (zinc finger)"/>
    <property type="match status" value="1"/>
</dbReference>
<evidence type="ECO:0000313" key="6">
    <source>
        <dbReference type="Proteomes" id="UP000267096"/>
    </source>
</evidence>
<dbReference type="OrthoDB" id="79871at2759"/>
<keyword evidence="1" id="KW-0479">Metal-binding</keyword>
<protein>
    <submittedName>
        <fullName evidence="7">FYVE domain-containing protein</fullName>
    </submittedName>
</protein>
<reference evidence="5 6" key="2">
    <citation type="submission" date="2018-11" db="EMBL/GenBank/DDBJ databases">
        <authorList>
            <consortium name="Pathogen Informatics"/>
        </authorList>
    </citation>
    <scope>NUCLEOTIDE SEQUENCE [LARGE SCALE GENOMIC DNA]</scope>
</reference>
<evidence type="ECO:0000256" key="1">
    <source>
        <dbReference type="ARBA" id="ARBA00022723"/>
    </source>
</evidence>
<sequence length="78" mass="8961">MVELREELLPLSDAQWEKDADVDSCKGCQLQFTVSRRKHHCRSVVSCFRLVEVPFCKASELPGGICYHFSRAFRSVID</sequence>
<keyword evidence="2" id="KW-0863">Zinc-finger</keyword>
<evidence type="ECO:0000313" key="7">
    <source>
        <dbReference type="WBParaSite" id="ASIM_0000837401-mRNA-1"/>
    </source>
</evidence>
<reference evidence="7" key="1">
    <citation type="submission" date="2017-02" db="UniProtKB">
        <authorList>
            <consortium name="WormBaseParasite"/>
        </authorList>
    </citation>
    <scope>IDENTIFICATION</scope>
</reference>
<evidence type="ECO:0000259" key="4">
    <source>
        <dbReference type="Pfam" id="PF01363"/>
    </source>
</evidence>
<feature type="domain" description="FYVE zinc finger" evidence="4">
    <location>
        <begin position="15"/>
        <end position="43"/>
    </location>
</feature>
<accession>A0A0M3JL47</accession>
<dbReference type="InterPro" id="IPR011011">
    <property type="entry name" value="Znf_FYVE_PHD"/>
</dbReference>
<name>A0A0M3JL47_ANISI</name>
<evidence type="ECO:0000313" key="5">
    <source>
        <dbReference type="EMBL" id="VDK30875.1"/>
    </source>
</evidence>
<dbReference type="SUPFAM" id="SSF57903">
    <property type="entry name" value="FYVE/PHD zinc finger"/>
    <property type="match status" value="1"/>
</dbReference>
<dbReference type="WBParaSite" id="ASIM_0000837401-mRNA-1">
    <property type="protein sequence ID" value="ASIM_0000837401-mRNA-1"/>
    <property type="gene ID" value="ASIM_0000837401"/>
</dbReference>
<dbReference type="AlphaFoldDB" id="A0A0M3JL47"/>